<dbReference type="STRING" id="490189.SAMN02927903_01651"/>
<gene>
    <name evidence="3" type="ORF">SAMN02927903_01651</name>
</gene>
<feature type="chain" id="PRO_5011614246" evidence="2">
    <location>
        <begin position="20"/>
        <end position="316"/>
    </location>
</feature>
<evidence type="ECO:0000256" key="2">
    <source>
        <dbReference type="SAM" id="SignalP"/>
    </source>
</evidence>
<dbReference type="EMBL" id="FMVF01000007">
    <property type="protein sequence ID" value="SCY55735.1"/>
    <property type="molecule type" value="Genomic_DNA"/>
</dbReference>
<dbReference type="RefSeq" id="WP_091141820.1">
    <property type="nucleotide sequence ID" value="NZ_FMVF01000007.1"/>
</dbReference>
<dbReference type="AlphaFoldDB" id="A0A1G5GVU4"/>
<accession>A0A1G5GVU4</accession>
<protein>
    <submittedName>
        <fullName evidence="3">Uncharacterized protein</fullName>
    </submittedName>
</protein>
<dbReference type="Proteomes" id="UP000199354">
    <property type="component" value="Unassembled WGS sequence"/>
</dbReference>
<feature type="signal peptide" evidence="2">
    <location>
        <begin position="1"/>
        <end position="19"/>
    </location>
</feature>
<sequence length="316" mass="36426">MLRHLFLLLFFLALTPAIAQTHNTKCMRCKYSPYNIAKNRAPVKGRALDECGCEACAVKAKKEHQARQAEEKRRVDALLAKQKADAEAKEKAWKEEQQRKAEALARKKAQEEKDRQARQAMIEKYRSLADKGKVKVKESGGPVEDVDLKIVPFVDNKKKTYGFKIDTLVVYEKQHDAYSCSFRQIENSKYFSLTFSDKSYTKFRNLILNQYGEEMTVGGVKEFSLVSWPKNQIHVYIDQAEPEFVRNWADVEFRAIMYTDRASAITEITRPRSGYSFGCEDNFVVPCKQYVLNLSLDTEQTIEGYRIFSTDAKCTN</sequence>
<keyword evidence="1" id="KW-0175">Coiled coil</keyword>
<keyword evidence="2" id="KW-0732">Signal</keyword>
<feature type="coiled-coil region" evidence="1">
    <location>
        <begin position="61"/>
        <end position="114"/>
    </location>
</feature>
<name>A0A1G5GVU4_9FLAO</name>
<evidence type="ECO:0000256" key="1">
    <source>
        <dbReference type="SAM" id="Coils"/>
    </source>
</evidence>
<keyword evidence="4" id="KW-1185">Reference proteome</keyword>
<proteinExistence type="predicted"/>
<evidence type="ECO:0000313" key="4">
    <source>
        <dbReference type="Proteomes" id="UP000199354"/>
    </source>
</evidence>
<reference evidence="3 4" key="1">
    <citation type="submission" date="2016-10" db="EMBL/GenBank/DDBJ databases">
        <authorList>
            <person name="de Groot N.N."/>
        </authorList>
    </citation>
    <scope>NUCLEOTIDE SEQUENCE [LARGE SCALE GENOMIC DNA]</scope>
    <source>
        <strain evidence="3 4">CGMCC 1.7031</strain>
    </source>
</reference>
<organism evidence="3 4">
    <name type="scientific">Flavobacterium caeni</name>
    <dbReference type="NCBI Taxonomy" id="490189"/>
    <lineage>
        <taxon>Bacteria</taxon>
        <taxon>Pseudomonadati</taxon>
        <taxon>Bacteroidota</taxon>
        <taxon>Flavobacteriia</taxon>
        <taxon>Flavobacteriales</taxon>
        <taxon>Flavobacteriaceae</taxon>
        <taxon>Flavobacterium</taxon>
    </lineage>
</organism>
<evidence type="ECO:0000313" key="3">
    <source>
        <dbReference type="EMBL" id="SCY55735.1"/>
    </source>
</evidence>